<keyword evidence="8 10" id="KW-0675">Receptor</keyword>
<evidence type="ECO:0000256" key="5">
    <source>
        <dbReference type="ARBA" id="ARBA00022725"/>
    </source>
</evidence>
<dbReference type="EnsemblMetazoa" id="PPAI013168-RA">
    <property type="protein sequence ID" value="PPAI013168-PA"/>
    <property type="gene ID" value="PPAI013168"/>
</dbReference>
<feature type="transmembrane region" description="Helical" evidence="10">
    <location>
        <begin position="250"/>
        <end position="273"/>
    </location>
</feature>
<name>A0A3F2ZEA8_PHLPP</name>
<evidence type="ECO:0000256" key="8">
    <source>
        <dbReference type="ARBA" id="ARBA00023170"/>
    </source>
</evidence>
<feature type="transmembrane region" description="Helical" evidence="10">
    <location>
        <begin position="279"/>
        <end position="302"/>
    </location>
</feature>
<feature type="transmembrane region" description="Helical" evidence="10">
    <location>
        <begin position="41"/>
        <end position="59"/>
    </location>
</feature>
<keyword evidence="6 10" id="KW-1133">Transmembrane helix</keyword>
<keyword evidence="12" id="KW-1185">Reference proteome</keyword>
<dbReference type="GO" id="GO:0005549">
    <property type="term" value="F:odorant binding"/>
    <property type="evidence" value="ECO:0007669"/>
    <property type="project" value="InterPro"/>
</dbReference>
<dbReference type="InterPro" id="IPR004117">
    <property type="entry name" value="7tm6_olfct_rcpt"/>
</dbReference>
<keyword evidence="5 10" id="KW-0552">Olfaction</keyword>
<sequence length="372" mass="43485">MVDYIECYPEYLEFERSVRFALNCLTLSFIPRNVLRGFEKFIFTFFSTYTVLTCLFSILNFEHNLMEYVLGVLILAGAFQLLIKTLSIAIHLDELNVLFSFIRKVHQVHKMDSITKSSNNHLKRMLRIIKIILKIMIPVWMISASALVYQAFYIGSVTLVVPGLIPEPDYDLNILLVHQFCIFIMATVMFLVVDIILVTIGFYFMAIFNIFRDRIKSLDNSGINDIKQYLINIHKFHVDILNKFQLFDEIFNYAFAVQVGTSVVFILLIFFLLRIVGFLFIPLFLATSGQFLFICLFGQLIFSKTEILFTELYLTKWYEFNVKEQKMLLLMMYRAQKHFGLRAAGMYDINLIMFIQVIKAGISFCAILYTFK</sequence>
<evidence type="ECO:0000256" key="4">
    <source>
        <dbReference type="ARBA" id="ARBA00022692"/>
    </source>
</evidence>
<dbReference type="PANTHER" id="PTHR21137:SF35">
    <property type="entry name" value="ODORANT RECEPTOR 19A-RELATED"/>
    <property type="match status" value="1"/>
</dbReference>
<dbReference type="Pfam" id="PF02949">
    <property type="entry name" value="7tm_6"/>
    <property type="match status" value="1"/>
</dbReference>
<dbReference type="Proteomes" id="UP000092462">
    <property type="component" value="Unassembled WGS sequence"/>
</dbReference>
<protein>
    <recommendedName>
        <fullName evidence="10">Odorant receptor</fullName>
    </recommendedName>
</protein>
<feature type="transmembrane region" description="Helical" evidence="10">
    <location>
        <begin position="65"/>
        <end position="83"/>
    </location>
</feature>
<keyword evidence="2" id="KW-1003">Cell membrane</keyword>
<keyword evidence="3 10" id="KW-0716">Sensory transduction</keyword>
<evidence type="ECO:0000256" key="3">
    <source>
        <dbReference type="ARBA" id="ARBA00022606"/>
    </source>
</evidence>
<accession>A0A3F2ZEA8</accession>
<proteinExistence type="inferred from homology"/>
<feature type="transmembrane region" description="Helical" evidence="10">
    <location>
        <begin position="131"/>
        <end position="155"/>
    </location>
</feature>
<feature type="transmembrane region" description="Helical" evidence="10">
    <location>
        <begin position="175"/>
        <end position="208"/>
    </location>
</feature>
<dbReference type="PANTHER" id="PTHR21137">
    <property type="entry name" value="ODORANT RECEPTOR"/>
    <property type="match status" value="1"/>
</dbReference>
<dbReference type="AlphaFoldDB" id="A0A3F2ZEA8"/>
<comment type="subcellular location">
    <subcellularLocation>
        <location evidence="1 10">Cell membrane</location>
        <topology evidence="1 10">Multi-pass membrane protein</topology>
    </subcellularLocation>
</comment>
<feature type="transmembrane region" description="Helical" evidence="10">
    <location>
        <begin position="351"/>
        <end position="371"/>
    </location>
</feature>
<keyword evidence="9 10" id="KW-0807">Transducer</keyword>
<reference evidence="11" key="1">
    <citation type="submission" date="2022-08" db="UniProtKB">
        <authorList>
            <consortium name="EnsemblMetazoa"/>
        </authorList>
    </citation>
    <scope>IDENTIFICATION</scope>
    <source>
        <strain evidence="11">Israel</strain>
    </source>
</reference>
<evidence type="ECO:0000256" key="10">
    <source>
        <dbReference type="RuleBase" id="RU351113"/>
    </source>
</evidence>
<keyword evidence="7 10" id="KW-0472">Membrane</keyword>
<dbReference type="GO" id="GO:0007165">
    <property type="term" value="P:signal transduction"/>
    <property type="evidence" value="ECO:0007669"/>
    <property type="project" value="UniProtKB-KW"/>
</dbReference>
<comment type="similarity">
    <text evidence="10">Belongs to the insect chemoreceptor superfamily. Heteromeric odorant receptor channel (TC 1.A.69) family.</text>
</comment>
<evidence type="ECO:0000313" key="11">
    <source>
        <dbReference type="EnsemblMetazoa" id="PPAI013168-PA"/>
    </source>
</evidence>
<evidence type="ECO:0000256" key="7">
    <source>
        <dbReference type="ARBA" id="ARBA00023136"/>
    </source>
</evidence>
<evidence type="ECO:0000256" key="9">
    <source>
        <dbReference type="ARBA" id="ARBA00023224"/>
    </source>
</evidence>
<dbReference type="GO" id="GO:0005886">
    <property type="term" value="C:plasma membrane"/>
    <property type="evidence" value="ECO:0007669"/>
    <property type="project" value="UniProtKB-SubCell"/>
</dbReference>
<evidence type="ECO:0000256" key="1">
    <source>
        <dbReference type="ARBA" id="ARBA00004651"/>
    </source>
</evidence>
<evidence type="ECO:0000256" key="6">
    <source>
        <dbReference type="ARBA" id="ARBA00022989"/>
    </source>
</evidence>
<evidence type="ECO:0000256" key="2">
    <source>
        <dbReference type="ARBA" id="ARBA00022475"/>
    </source>
</evidence>
<keyword evidence="4 10" id="KW-0812">Transmembrane</keyword>
<dbReference type="GO" id="GO:0004984">
    <property type="term" value="F:olfactory receptor activity"/>
    <property type="evidence" value="ECO:0007669"/>
    <property type="project" value="InterPro"/>
</dbReference>
<organism evidence="11 12">
    <name type="scientific">Phlebotomus papatasi</name>
    <name type="common">Sandfly</name>
    <dbReference type="NCBI Taxonomy" id="29031"/>
    <lineage>
        <taxon>Eukaryota</taxon>
        <taxon>Metazoa</taxon>
        <taxon>Ecdysozoa</taxon>
        <taxon>Arthropoda</taxon>
        <taxon>Hexapoda</taxon>
        <taxon>Insecta</taxon>
        <taxon>Pterygota</taxon>
        <taxon>Neoptera</taxon>
        <taxon>Endopterygota</taxon>
        <taxon>Diptera</taxon>
        <taxon>Nematocera</taxon>
        <taxon>Psychodoidea</taxon>
        <taxon>Psychodidae</taxon>
        <taxon>Phlebotomus</taxon>
        <taxon>Phlebotomus</taxon>
    </lineage>
</organism>
<dbReference type="VEuPathDB" id="VectorBase:PPAPM1_012091"/>
<dbReference type="VEuPathDB" id="VectorBase:PPAI013168"/>
<evidence type="ECO:0000313" key="12">
    <source>
        <dbReference type="Proteomes" id="UP000092462"/>
    </source>
</evidence>
<dbReference type="EMBL" id="AJVK01025906">
    <property type="status" value="NOT_ANNOTATED_CDS"/>
    <property type="molecule type" value="Genomic_DNA"/>
</dbReference>